<reference evidence="2 3" key="1">
    <citation type="journal article" date="2019" name="Environ. Microbiol.">
        <title>At the nexus of three kingdoms: the genome of the mycorrhizal fungus Gigaspora margarita provides insights into plant, endobacterial and fungal interactions.</title>
        <authorList>
            <person name="Venice F."/>
            <person name="Ghignone S."/>
            <person name="Salvioli di Fossalunga A."/>
            <person name="Amselem J."/>
            <person name="Novero M."/>
            <person name="Xianan X."/>
            <person name="Sedzielewska Toro K."/>
            <person name="Morin E."/>
            <person name="Lipzen A."/>
            <person name="Grigoriev I.V."/>
            <person name="Henrissat B."/>
            <person name="Martin F.M."/>
            <person name="Bonfante P."/>
        </authorList>
    </citation>
    <scope>NUCLEOTIDE SEQUENCE [LARGE SCALE GENOMIC DNA]</scope>
    <source>
        <strain evidence="2 3">BEG34</strain>
    </source>
</reference>
<dbReference type="EMBL" id="WTPW01001435">
    <property type="protein sequence ID" value="KAF0436094.1"/>
    <property type="molecule type" value="Genomic_DNA"/>
</dbReference>
<sequence length="197" mass="22833">MEVDELNRRKEENMNDILITSGEIVDLGSELMTLETKLDESDEFVNCQKPEEMDQVGNSSENEIEKDEPKNSNISKNPLTWTILIGTRWTDGSDGSTFGRCYGNNKSQETITKIPITQGEINQIRKIYKMGFPCPHCEKEINDDHFSKEQKVFKLIDEKIKEVIEQHLELQKSYLRNELIEDIKKARVYESFPKLGN</sequence>
<proteinExistence type="predicted"/>
<keyword evidence="3" id="KW-1185">Reference proteome</keyword>
<evidence type="ECO:0000256" key="1">
    <source>
        <dbReference type="SAM" id="MobiDB-lite"/>
    </source>
</evidence>
<gene>
    <name evidence="2" type="ORF">F8M41_004724</name>
</gene>
<dbReference type="OrthoDB" id="2385325at2759"/>
<dbReference type="AlphaFoldDB" id="A0A8H4A570"/>
<evidence type="ECO:0000313" key="3">
    <source>
        <dbReference type="Proteomes" id="UP000439903"/>
    </source>
</evidence>
<accession>A0A8H4A570</accession>
<name>A0A8H4A570_GIGMA</name>
<comment type="caution">
    <text evidence="2">The sequence shown here is derived from an EMBL/GenBank/DDBJ whole genome shotgun (WGS) entry which is preliminary data.</text>
</comment>
<protein>
    <submittedName>
        <fullName evidence="2">Putative chromosome segregation ATPase</fullName>
    </submittedName>
</protein>
<feature type="region of interest" description="Disordered" evidence="1">
    <location>
        <begin position="50"/>
        <end position="73"/>
    </location>
</feature>
<evidence type="ECO:0000313" key="2">
    <source>
        <dbReference type="EMBL" id="KAF0436094.1"/>
    </source>
</evidence>
<dbReference type="Proteomes" id="UP000439903">
    <property type="component" value="Unassembled WGS sequence"/>
</dbReference>
<organism evidence="2 3">
    <name type="scientific">Gigaspora margarita</name>
    <dbReference type="NCBI Taxonomy" id="4874"/>
    <lineage>
        <taxon>Eukaryota</taxon>
        <taxon>Fungi</taxon>
        <taxon>Fungi incertae sedis</taxon>
        <taxon>Mucoromycota</taxon>
        <taxon>Glomeromycotina</taxon>
        <taxon>Glomeromycetes</taxon>
        <taxon>Diversisporales</taxon>
        <taxon>Gigasporaceae</taxon>
        <taxon>Gigaspora</taxon>
    </lineage>
</organism>